<dbReference type="AlphaFoldDB" id="D1W6H8"/>
<sequence>MGWECGGDFRSTTLGKGGCLLLADVCNIDNNAFVVRKNSVSLEMNNRNNLMAKKKHKTQGGQQFLSDTDYLKQRMRSVEIGTCYISPSIHELGLGHVVVTRRHTGGNVSVGCYFVDTFCLGVKDSFYRLRMTPYEFSFFMKPLEREGVEECSYEEAHNWIYGAIDFAEEGGIKPDKSFALTKYILEEDTDDVPLIEYEFGKDGQHFLAVDSELEASKYLPTLRKTLGDDFDFMINDDLDDFDEDYEDEFDDMEDDDWDMPRSGTDALVDMPYTYKHPPYPSTCTIKHEWLLQELGKKENAFGLKDELTDRILTLPKEESRQDLEQILAFNLGLTCDEDLTDGDDEEFIGIVGSCILLLGEVGNSDSSLDLVLEMMRQSPAFYEYHFGDFGPDILVPTLNKLGQHRIDKLLDYCKEAGLYTYAKCQAITALASIGVLQPDRRDEIVGLFRELLVFATEHLAENTTFTPTLTGLMTCDVMDLQARELLPELKNLYDTRLVDEGIAGHFSEIEKQLTGQLPMLIGIQQEMDIRKIFARMRTISSD</sequence>
<dbReference type="eggNOG" id="COG3012">
    <property type="taxonomic scope" value="Bacteria"/>
</dbReference>
<accession>D1W6H8</accession>
<proteinExistence type="predicted"/>
<protein>
    <recommendedName>
        <fullName evidence="3">DUF1186 domain-containing protein</fullName>
    </recommendedName>
</protein>
<dbReference type="EMBL" id="ADEG01000068">
    <property type="protein sequence ID" value="EFA91783.1"/>
    <property type="molecule type" value="Genomic_DNA"/>
</dbReference>
<keyword evidence="2" id="KW-1185">Reference proteome</keyword>
<evidence type="ECO:0008006" key="3">
    <source>
        <dbReference type="Google" id="ProtNLM"/>
    </source>
</evidence>
<evidence type="ECO:0000313" key="1">
    <source>
        <dbReference type="EMBL" id="EFA91783.1"/>
    </source>
</evidence>
<name>D1W6H8_9BACT</name>
<dbReference type="Proteomes" id="UP000005283">
    <property type="component" value="Unassembled WGS sequence"/>
</dbReference>
<organism evidence="1 2">
    <name type="scientific">Hoylesella buccalis ATCC 35310</name>
    <dbReference type="NCBI Taxonomy" id="679190"/>
    <lineage>
        <taxon>Bacteria</taxon>
        <taxon>Pseudomonadati</taxon>
        <taxon>Bacteroidota</taxon>
        <taxon>Bacteroidia</taxon>
        <taxon>Bacteroidales</taxon>
        <taxon>Prevotellaceae</taxon>
        <taxon>Hoylesella</taxon>
    </lineage>
</organism>
<reference evidence="1 2" key="1">
    <citation type="submission" date="2009-12" db="EMBL/GenBank/DDBJ databases">
        <title>Genome Sequence of Prevotella buccalis ATCC 35310.</title>
        <authorList>
            <person name="Durkin A.S."/>
            <person name="Madupu R."/>
            <person name="Torralba M."/>
            <person name="Methe B."/>
            <person name="Sutton G."/>
            <person name="Strausberg R.L."/>
            <person name="Nelson K.E."/>
        </authorList>
    </citation>
    <scope>NUCLEOTIDE SEQUENCE [LARGE SCALE GENOMIC DNA]</scope>
    <source>
        <strain evidence="1 2">ATCC 35310</strain>
    </source>
</reference>
<evidence type="ECO:0000313" key="2">
    <source>
        <dbReference type="Proteomes" id="UP000005283"/>
    </source>
</evidence>
<comment type="caution">
    <text evidence="1">The sequence shown here is derived from an EMBL/GenBank/DDBJ whole genome shotgun (WGS) entry which is preliminary data.</text>
</comment>
<gene>
    <name evidence="1" type="ORF">HMPREF0650_1820</name>
</gene>
<dbReference type="STRING" id="679190.HMPREF0650_1820"/>